<proteinExistence type="predicted"/>
<keyword evidence="2" id="KW-0479">Metal-binding</keyword>
<organism evidence="6 7">
    <name type="scientific">Amycolatopsis acidicola</name>
    <dbReference type="NCBI Taxonomy" id="2596893"/>
    <lineage>
        <taxon>Bacteria</taxon>
        <taxon>Bacillati</taxon>
        <taxon>Actinomycetota</taxon>
        <taxon>Actinomycetes</taxon>
        <taxon>Pseudonocardiales</taxon>
        <taxon>Pseudonocardiaceae</taxon>
        <taxon>Amycolatopsis</taxon>
    </lineage>
</organism>
<gene>
    <name evidence="6" type="ORF">FPZ12_043530</name>
</gene>
<accession>A0A5N0UNW9</accession>
<sequence>MEYHQIARSGQVPEGVVRRFFAGAVEVALSRSEGEIHAMSNYCTHLDCLLSSGKVTDEGLLCSCHGSVFDYDSGEPLQPPATRPVTVFPVKEEGGHIYVGIDEGLAEAAMRRRAAESRRLSPPAATS</sequence>
<feature type="domain" description="Rieske" evidence="5">
    <location>
        <begin position="3"/>
        <end position="99"/>
    </location>
</feature>
<dbReference type="Gene3D" id="2.102.10.10">
    <property type="entry name" value="Rieske [2Fe-2S] iron-sulphur domain"/>
    <property type="match status" value="1"/>
</dbReference>
<dbReference type="SUPFAM" id="SSF50022">
    <property type="entry name" value="ISP domain"/>
    <property type="match status" value="1"/>
</dbReference>
<dbReference type="InterPro" id="IPR036922">
    <property type="entry name" value="Rieske_2Fe-2S_sf"/>
</dbReference>
<name>A0A5N0UNW9_9PSEU</name>
<dbReference type="GO" id="GO:0004497">
    <property type="term" value="F:monooxygenase activity"/>
    <property type="evidence" value="ECO:0007669"/>
    <property type="project" value="UniProtKB-ARBA"/>
</dbReference>
<evidence type="ECO:0000256" key="1">
    <source>
        <dbReference type="ARBA" id="ARBA00022714"/>
    </source>
</evidence>
<dbReference type="PROSITE" id="PS51296">
    <property type="entry name" value="RIESKE"/>
    <property type="match status" value="1"/>
</dbReference>
<evidence type="ECO:0000313" key="7">
    <source>
        <dbReference type="Proteomes" id="UP000319769"/>
    </source>
</evidence>
<protein>
    <submittedName>
        <fullName evidence="6">Rieske (2Fe-2S) protein</fullName>
    </submittedName>
</protein>
<dbReference type="GO" id="GO:0046872">
    <property type="term" value="F:metal ion binding"/>
    <property type="evidence" value="ECO:0007669"/>
    <property type="project" value="UniProtKB-KW"/>
</dbReference>
<dbReference type="GO" id="GO:0051537">
    <property type="term" value="F:2 iron, 2 sulfur cluster binding"/>
    <property type="evidence" value="ECO:0007669"/>
    <property type="project" value="UniProtKB-KW"/>
</dbReference>
<dbReference type="OrthoDB" id="147178at2"/>
<keyword evidence="4" id="KW-0411">Iron-sulfur</keyword>
<dbReference type="PANTHER" id="PTHR21496">
    <property type="entry name" value="FERREDOXIN-RELATED"/>
    <property type="match status" value="1"/>
</dbReference>
<dbReference type="PANTHER" id="PTHR21496:SF23">
    <property type="entry name" value="3-PHENYLPROPIONATE_CINNAMIC ACID DIOXYGENASE FERREDOXIN SUBUNIT"/>
    <property type="match status" value="1"/>
</dbReference>
<evidence type="ECO:0000259" key="5">
    <source>
        <dbReference type="PROSITE" id="PS51296"/>
    </source>
</evidence>
<dbReference type="RefSeq" id="WP_144759353.1">
    <property type="nucleotide sequence ID" value="NZ_VMNW02000145.1"/>
</dbReference>
<evidence type="ECO:0000256" key="2">
    <source>
        <dbReference type="ARBA" id="ARBA00022723"/>
    </source>
</evidence>
<reference evidence="6" key="1">
    <citation type="submission" date="2019-09" db="EMBL/GenBank/DDBJ databases">
        <authorList>
            <person name="Teo W.F.A."/>
            <person name="Duangmal K."/>
        </authorList>
    </citation>
    <scope>NUCLEOTIDE SEQUENCE [LARGE SCALE GENOMIC DNA]</scope>
    <source>
        <strain evidence="6">K81G1</strain>
    </source>
</reference>
<evidence type="ECO:0000256" key="4">
    <source>
        <dbReference type="ARBA" id="ARBA00023014"/>
    </source>
</evidence>
<comment type="caution">
    <text evidence="6">The sequence shown here is derived from an EMBL/GenBank/DDBJ whole genome shotgun (WGS) entry which is preliminary data.</text>
</comment>
<keyword evidence="7" id="KW-1185">Reference proteome</keyword>
<dbReference type="EMBL" id="VMNW02000145">
    <property type="protein sequence ID" value="KAA9149313.1"/>
    <property type="molecule type" value="Genomic_DNA"/>
</dbReference>
<dbReference type="InterPro" id="IPR017941">
    <property type="entry name" value="Rieske_2Fe-2S"/>
</dbReference>
<dbReference type="Proteomes" id="UP000319769">
    <property type="component" value="Unassembled WGS sequence"/>
</dbReference>
<keyword evidence="3" id="KW-0408">Iron</keyword>
<evidence type="ECO:0000256" key="3">
    <source>
        <dbReference type="ARBA" id="ARBA00023004"/>
    </source>
</evidence>
<dbReference type="AlphaFoldDB" id="A0A5N0UNW9"/>
<dbReference type="GO" id="GO:0016705">
    <property type="term" value="F:oxidoreductase activity, acting on paired donors, with incorporation or reduction of molecular oxygen"/>
    <property type="evidence" value="ECO:0007669"/>
    <property type="project" value="UniProtKB-ARBA"/>
</dbReference>
<evidence type="ECO:0000313" key="6">
    <source>
        <dbReference type="EMBL" id="KAA9149313.1"/>
    </source>
</evidence>
<dbReference type="Pfam" id="PF00355">
    <property type="entry name" value="Rieske"/>
    <property type="match status" value="1"/>
</dbReference>
<keyword evidence="1" id="KW-0001">2Fe-2S</keyword>